<name>A0A9P8Q0M1_9ASCO</name>
<reference evidence="1" key="2">
    <citation type="submission" date="2021-01" db="EMBL/GenBank/DDBJ databases">
        <authorList>
            <person name="Schikora-Tamarit M.A."/>
        </authorList>
    </citation>
    <scope>NUCLEOTIDE SEQUENCE</scope>
    <source>
        <strain evidence="1">CBS6341</strain>
    </source>
</reference>
<dbReference type="OrthoDB" id="4035999at2759"/>
<accession>A0A9P8Q0M1</accession>
<dbReference type="EMBL" id="JAEUBF010000076">
    <property type="protein sequence ID" value="KAH3680639.1"/>
    <property type="molecule type" value="Genomic_DNA"/>
</dbReference>
<comment type="caution">
    <text evidence="1">The sequence shown here is derived from an EMBL/GenBank/DDBJ whole genome shotgun (WGS) entry which is preliminary data.</text>
</comment>
<dbReference type="AlphaFoldDB" id="A0A9P8Q0M1"/>
<keyword evidence="2" id="KW-1185">Reference proteome</keyword>
<evidence type="ECO:0000313" key="2">
    <source>
        <dbReference type="Proteomes" id="UP000769528"/>
    </source>
</evidence>
<reference evidence="1" key="1">
    <citation type="journal article" date="2021" name="Open Biol.">
        <title>Shared evolutionary footprints suggest mitochondrial oxidative damage underlies multiple complex I losses in fungi.</title>
        <authorList>
            <person name="Schikora-Tamarit M.A."/>
            <person name="Marcet-Houben M."/>
            <person name="Nosek J."/>
            <person name="Gabaldon T."/>
        </authorList>
    </citation>
    <scope>NUCLEOTIDE SEQUENCE</scope>
    <source>
        <strain evidence="1">CBS6341</strain>
    </source>
</reference>
<dbReference type="Proteomes" id="UP000769528">
    <property type="component" value="Unassembled WGS sequence"/>
</dbReference>
<gene>
    <name evidence="1" type="ORF">WICMUC_000196</name>
</gene>
<protein>
    <submittedName>
        <fullName evidence="1">Uncharacterized protein</fullName>
    </submittedName>
</protein>
<sequence length="732" mass="84534">MNIYQDDSKISIFNEIRTSESDYRLNLSKLLGCCSPLKTNSSHQFNSNISNENAAFTKIIRKLIAYHTELIQKIDSLDNELNSANFIKWCYMSLSIYKNYIKLYGINQDDLDIVIDLKQKPLIKLQEIYTQLIRLNTDSDLISNYNKLILNFKDKIQQEIFKLDQSIFNFNKITELNDELSKSLSYFNRDEILKRDYFKFEILNHPSLSISNKLIELIQLKNNQLAICSVELIGRDLLFPPINLVQDFEILQNDCENIIIVKKIFNYELKFKCIDSIQMTDWNKNLNEIYLNSIDKFHEKFGKLNSLNSNLGLGLQFDQLRKSTTKIDSLPLQDITNTSIKNKPKPLVLKTSNFDSLNSNIKSQELNQTNEKQIKIKKRKSIFNLFKSSSSKEPIFEIVTKDTQPRIIGKEQNQSELTQTLAEKLNLSPSSYQQMEEEIDSNILDNCYQKPTVLNNSIILSKWIDNKWMKLGEDYQNSVEFYYNHQYLLMKIQIEKFHQNPIIIQMNHDNTSISRSSALDLQIKTPISSSNNSNMVMFNIRCKDYKISQFILNESQTNGLINNDHTTSSSASVFSEKPSNSTSMSSISIHHQNPSTISLNKPPSFYSIANSSSTLTLSSPSPTRTLNELLLKNNLLIKLHKLDSDGDWIPLSMASLSIFAIVSTDNFYKFCIQCSQIQLELTPIVENSSLKKLGRTGLKFSCIIDDTGDEYNYLCEFRNSIECDEIYELLKQ</sequence>
<proteinExistence type="predicted"/>
<evidence type="ECO:0000313" key="1">
    <source>
        <dbReference type="EMBL" id="KAH3680639.1"/>
    </source>
</evidence>
<organism evidence="1 2">
    <name type="scientific">Wickerhamomyces mucosus</name>
    <dbReference type="NCBI Taxonomy" id="1378264"/>
    <lineage>
        <taxon>Eukaryota</taxon>
        <taxon>Fungi</taxon>
        <taxon>Dikarya</taxon>
        <taxon>Ascomycota</taxon>
        <taxon>Saccharomycotina</taxon>
        <taxon>Saccharomycetes</taxon>
        <taxon>Phaffomycetales</taxon>
        <taxon>Wickerhamomycetaceae</taxon>
        <taxon>Wickerhamomyces</taxon>
    </lineage>
</organism>